<name>A0A841Q3R3_9BACI</name>
<dbReference type="Pfam" id="PF10803">
    <property type="entry name" value="GerPB"/>
    <property type="match status" value="1"/>
</dbReference>
<keyword evidence="2" id="KW-1185">Reference proteome</keyword>
<evidence type="ECO:0000313" key="1">
    <source>
        <dbReference type="EMBL" id="MBB6453000.1"/>
    </source>
</evidence>
<organism evidence="1 2">
    <name type="scientific">Salirhabdus euzebyi</name>
    <dbReference type="NCBI Taxonomy" id="394506"/>
    <lineage>
        <taxon>Bacteria</taxon>
        <taxon>Bacillati</taxon>
        <taxon>Bacillota</taxon>
        <taxon>Bacilli</taxon>
        <taxon>Bacillales</taxon>
        <taxon>Bacillaceae</taxon>
        <taxon>Salirhabdus</taxon>
    </lineage>
</organism>
<accession>A0A841Q3R3</accession>
<reference evidence="1 2" key="1">
    <citation type="submission" date="2020-08" db="EMBL/GenBank/DDBJ databases">
        <title>Genomic Encyclopedia of Type Strains, Phase IV (KMG-IV): sequencing the most valuable type-strain genomes for metagenomic binning, comparative biology and taxonomic classification.</title>
        <authorList>
            <person name="Goeker M."/>
        </authorList>
    </citation>
    <scope>NUCLEOTIDE SEQUENCE [LARGE SCALE GENOMIC DNA]</scope>
    <source>
        <strain evidence="1 2">DSM 19612</strain>
    </source>
</reference>
<protein>
    <submittedName>
        <fullName evidence="1">Spore germination protein PB</fullName>
    </submittedName>
</protein>
<dbReference type="Proteomes" id="UP000581688">
    <property type="component" value="Unassembled WGS sequence"/>
</dbReference>
<sequence>MDCTIYQQISIHLLKVGSVTNSSVLQVGSSGSIQALSNLYNTGGYQFPAEAAEPISPQEFQPMIPLAPPV</sequence>
<dbReference type="AlphaFoldDB" id="A0A841Q3R3"/>
<proteinExistence type="predicted"/>
<gene>
    <name evidence="1" type="ORF">HNQ94_001448</name>
</gene>
<dbReference type="EMBL" id="JACHGH010000004">
    <property type="protein sequence ID" value="MBB6453000.1"/>
    <property type="molecule type" value="Genomic_DNA"/>
</dbReference>
<evidence type="ECO:0000313" key="2">
    <source>
        <dbReference type="Proteomes" id="UP000581688"/>
    </source>
</evidence>
<dbReference type="RefSeq" id="WP_174495877.1">
    <property type="nucleotide sequence ID" value="NZ_CADDWK010000004.1"/>
</dbReference>
<comment type="caution">
    <text evidence="1">The sequence shown here is derived from an EMBL/GenBank/DDBJ whole genome shotgun (WGS) entry which is preliminary data.</text>
</comment>
<dbReference type="InterPro" id="IPR024255">
    <property type="entry name" value="GerPB"/>
</dbReference>